<feature type="compositionally biased region" description="Pro residues" evidence="1">
    <location>
        <begin position="260"/>
        <end position="274"/>
    </location>
</feature>
<feature type="region of interest" description="Disordered" evidence="1">
    <location>
        <begin position="254"/>
        <end position="307"/>
    </location>
</feature>
<protein>
    <submittedName>
        <fullName evidence="2">Uncharacterized protein</fullName>
    </submittedName>
</protein>
<evidence type="ECO:0000313" key="3">
    <source>
        <dbReference type="Proteomes" id="UP001164746"/>
    </source>
</evidence>
<name>A0ABY7FLD0_MYAAR</name>
<dbReference type="EMBL" id="CP111024">
    <property type="protein sequence ID" value="WAR23008.1"/>
    <property type="molecule type" value="Genomic_DNA"/>
</dbReference>
<dbReference type="Proteomes" id="UP001164746">
    <property type="component" value="Chromosome 13"/>
</dbReference>
<sequence length="336" mass="38203">MEVWEGKSVERGPGNTTCGWCAGIARDVVWFVGVLIVLRYRRRSALHVLERTPARTPIHGNRRIVVVIFRPKSFSRYYSLPKPHIIGCVSNKLRNFRPRLPRPEDVSTGRQVSTILEIIYVHPVFAIVCVRKLYGILGHDQGVHIVENGPILRIHVFPFQAWCEPVKTAAMDVAILTYLPMTSLRLIAFNGANKDGTKHLPFFHFYLFHYHYNNHYYNHYTIRSATATTAINTTTTSITTIITYTTPRLPMTKSLTLLPVSPPPPPLSPPPTPLPHHHGDVDVGDDDDDDDDNDDDDDDDEVGAGENVDCYNRHNFLLYHLRRLDNNINKSHNAPM</sequence>
<keyword evidence="3" id="KW-1185">Reference proteome</keyword>
<organism evidence="2 3">
    <name type="scientific">Mya arenaria</name>
    <name type="common">Soft-shell clam</name>
    <dbReference type="NCBI Taxonomy" id="6604"/>
    <lineage>
        <taxon>Eukaryota</taxon>
        <taxon>Metazoa</taxon>
        <taxon>Spiralia</taxon>
        <taxon>Lophotrochozoa</taxon>
        <taxon>Mollusca</taxon>
        <taxon>Bivalvia</taxon>
        <taxon>Autobranchia</taxon>
        <taxon>Heteroconchia</taxon>
        <taxon>Euheterodonta</taxon>
        <taxon>Imparidentia</taxon>
        <taxon>Neoheterodontei</taxon>
        <taxon>Myida</taxon>
        <taxon>Myoidea</taxon>
        <taxon>Myidae</taxon>
        <taxon>Mya</taxon>
    </lineage>
</organism>
<proteinExistence type="predicted"/>
<feature type="compositionally biased region" description="Acidic residues" evidence="1">
    <location>
        <begin position="282"/>
        <end position="303"/>
    </location>
</feature>
<gene>
    <name evidence="2" type="ORF">MAR_036677</name>
</gene>
<accession>A0ABY7FLD0</accession>
<evidence type="ECO:0000256" key="1">
    <source>
        <dbReference type="SAM" id="MobiDB-lite"/>
    </source>
</evidence>
<reference evidence="2" key="1">
    <citation type="submission" date="2022-11" db="EMBL/GenBank/DDBJ databases">
        <title>Centuries of genome instability and evolution in soft-shell clam transmissible cancer (bioRxiv).</title>
        <authorList>
            <person name="Hart S.F.M."/>
            <person name="Yonemitsu M.A."/>
            <person name="Giersch R.M."/>
            <person name="Beal B.F."/>
            <person name="Arriagada G."/>
            <person name="Davis B.W."/>
            <person name="Ostrander E.A."/>
            <person name="Goff S.P."/>
            <person name="Metzger M.J."/>
        </authorList>
    </citation>
    <scope>NUCLEOTIDE SEQUENCE</scope>
    <source>
        <strain evidence="2">MELC-2E11</strain>
        <tissue evidence="2">Siphon/mantle</tissue>
    </source>
</reference>
<evidence type="ECO:0000313" key="2">
    <source>
        <dbReference type="EMBL" id="WAR23008.1"/>
    </source>
</evidence>